<dbReference type="Pfam" id="PF13855">
    <property type="entry name" value="LRR_8"/>
    <property type="match status" value="1"/>
</dbReference>
<keyword evidence="6" id="KW-1185">Reference proteome</keyword>
<proteinExistence type="predicted"/>
<accession>A0A9J6BPE6</accession>
<sequence length="445" mass="49605">MNVIWWLIMCLEITLNASPIINVITVVTACPTECICLSQTQVLCNTGGLNEIPVKQFPPSVEHLSLTKNHFPIIKSDAFGGLKMLKKLVLDGNNISIIKPFAFRGLPRLKELSIQYTPLTTVASFAFAGLQNISTILLGHNKILRVEGYAFAGTANVKMILLINNPMIKLELNAFSSLNNVERLILPSGLRQIEPDAFNGLDTVGLLKLSFMDLDSLQPFTFRNLRNVKLLLLQESDLGVIAENAFDGLSHVESLNILNNKIDAILELNLTESHHIKMLKIYGNHLLETPEPGTIVLEGIETIIVQNNHFPCGCHIHTLLESPLVNTTSYDYHEFLTKNFCISPLELYGLQMNRIDLSSIGKCHEQGLEENLKSSGAHSSGMNGNIKNVNFNYKSEMGLKCCKISFFKLFNFAWTKKILAQISHITLKTDIKNSSKLYVGSRQPE</sequence>
<dbReference type="SMART" id="SM00369">
    <property type="entry name" value="LRR_TYP"/>
    <property type="match status" value="5"/>
</dbReference>
<dbReference type="InterPro" id="IPR032675">
    <property type="entry name" value="LRR_dom_sf"/>
</dbReference>
<dbReference type="Proteomes" id="UP001107558">
    <property type="component" value="Chromosome 3"/>
</dbReference>
<evidence type="ECO:0000313" key="6">
    <source>
        <dbReference type="Proteomes" id="UP001107558"/>
    </source>
</evidence>
<comment type="caution">
    <text evidence="5">The sequence shown here is derived from an EMBL/GenBank/DDBJ whole genome shotgun (WGS) entry which is preliminary data.</text>
</comment>
<evidence type="ECO:0000256" key="3">
    <source>
        <dbReference type="ARBA" id="ARBA00022737"/>
    </source>
</evidence>
<dbReference type="InterPro" id="IPR050541">
    <property type="entry name" value="LRR_TM_domain-containing"/>
</dbReference>
<keyword evidence="1" id="KW-0433">Leucine-rich repeat</keyword>
<dbReference type="AlphaFoldDB" id="A0A9J6BPE6"/>
<gene>
    <name evidence="5" type="ORF">PVAND_001925</name>
</gene>
<evidence type="ECO:0000256" key="4">
    <source>
        <dbReference type="SAM" id="SignalP"/>
    </source>
</evidence>
<dbReference type="PANTHER" id="PTHR24369:SF210">
    <property type="entry name" value="CHAOPTIN-RELATED"/>
    <property type="match status" value="1"/>
</dbReference>
<dbReference type="Gene3D" id="3.80.10.10">
    <property type="entry name" value="Ribonuclease Inhibitor"/>
    <property type="match status" value="2"/>
</dbReference>
<evidence type="ECO:0000256" key="1">
    <source>
        <dbReference type="ARBA" id="ARBA00022614"/>
    </source>
</evidence>
<feature type="chain" id="PRO_5039916623" evidence="4">
    <location>
        <begin position="18"/>
        <end position="445"/>
    </location>
</feature>
<keyword evidence="3" id="KW-0677">Repeat</keyword>
<evidence type="ECO:0000313" key="5">
    <source>
        <dbReference type="EMBL" id="KAG5671745.1"/>
    </source>
</evidence>
<dbReference type="OrthoDB" id="6363818at2759"/>
<reference evidence="5" key="1">
    <citation type="submission" date="2021-03" db="EMBL/GenBank/DDBJ databases">
        <title>Chromosome level genome of the anhydrobiotic midge Polypedilum vanderplanki.</title>
        <authorList>
            <person name="Yoshida Y."/>
            <person name="Kikawada T."/>
            <person name="Gusev O."/>
        </authorList>
    </citation>
    <scope>NUCLEOTIDE SEQUENCE</scope>
    <source>
        <strain evidence="5">NIAS01</strain>
        <tissue evidence="5">Whole body or cell culture</tissue>
    </source>
</reference>
<dbReference type="InterPro" id="IPR001611">
    <property type="entry name" value="Leu-rich_rpt"/>
</dbReference>
<feature type="signal peptide" evidence="4">
    <location>
        <begin position="1"/>
        <end position="17"/>
    </location>
</feature>
<dbReference type="EMBL" id="JADBJN010000003">
    <property type="protein sequence ID" value="KAG5671745.1"/>
    <property type="molecule type" value="Genomic_DNA"/>
</dbReference>
<organism evidence="5 6">
    <name type="scientific">Polypedilum vanderplanki</name>
    <name type="common">Sleeping chironomid midge</name>
    <dbReference type="NCBI Taxonomy" id="319348"/>
    <lineage>
        <taxon>Eukaryota</taxon>
        <taxon>Metazoa</taxon>
        <taxon>Ecdysozoa</taxon>
        <taxon>Arthropoda</taxon>
        <taxon>Hexapoda</taxon>
        <taxon>Insecta</taxon>
        <taxon>Pterygota</taxon>
        <taxon>Neoptera</taxon>
        <taxon>Endopterygota</taxon>
        <taxon>Diptera</taxon>
        <taxon>Nematocera</taxon>
        <taxon>Chironomoidea</taxon>
        <taxon>Chironomidae</taxon>
        <taxon>Chironominae</taxon>
        <taxon>Polypedilum</taxon>
        <taxon>Polypedilum</taxon>
    </lineage>
</organism>
<keyword evidence="2 4" id="KW-0732">Signal</keyword>
<dbReference type="GO" id="GO:0005886">
    <property type="term" value="C:plasma membrane"/>
    <property type="evidence" value="ECO:0007669"/>
    <property type="project" value="TreeGrafter"/>
</dbReference>
<dbReference type="PANTHER" id="PTHR24369">
    <property type="entry name" value="ANTIGEN BSP, PUTATIVE-RELATED"/>
    <property type="match status" value="1"/>
</dbReference>
<protein>
    <submittedName>
        <fullName evidence="5">Uncharacterized protein</fullName>
    </submittedName>
</protein>
<dbReference type="InterPro" id="IPR026906">
    <property type="entry name" value="LRR_5"/>
</dbReference>
<dbReference type="Pfam" id="PF13306">
    <property type="entry name" value="LRR_5"/>
    <property type="match status" value="1"/>
</dbReference>
<dbReference type="SUPFAM" id="SSF52058">
    <property type="entry name" value="L domain-like"/>
    <property type="match status" value="1"/>
</dbReference>
<dbReference type="InterPro" id="IPR003591">
    <property type="entry name" value="Leu-rich_rpt_typical-subtyp"/>
</dbReference>
<name>A0A9J6BPE6_POLVA</name>
<evidence type="ECO:0000256" key="2">
    <source>
        <dbReference type="ARBA" id="ARBA00022729"/>
    </source>
</evidence>